<dbReference type="STRING" id="1666911.HLUCCA11_07185"/>
<accession>A0A0P7ZMQ1</accession>
<evidence type="ECO:0000313" key="9">
    <source>
        <dbReference type="Proteomes" id="UP000050465"/>
    </source>
</evidence>
<dbReference type="PATRIC" id="fig|1666911.3.peg.5039"/>
<dbReference type="EMBL" id="LJZR01000007">
    <property type="protein sequence ID" value="KPQ36311.1"/>
    <property type="molecule type" value="Genomic_DNA"/>
</dbReference>
<keyword evidence="5" id="KW-1133">Transmembrane helix</keyword>
<feature type="compositionally biased region" description="Basic and acidic residues" evidence="4">
    <location>
        <begin position="86"/>
        <end position="95"/>
    </location>
</feature>
<sequence length="620" mass="68235">MVREYYRAKLLLTAAAMPSCRFSLLLLSLSFYLWAMPSWLKTSLIGRANAESLPPLPTDSVAQITLPPLPSDRIPSQVLPPADITPDLRDDDRLPEQPIPRLPPVDELLGNPEAPNTPDTVTGDGDTFVINDIQIAGSTVFTNEDFADLFADYIGRDVTFNELIELRSAVTQRYVDQGFITSGAFIPPQTLEDGMLTVQVIEGVIEEIEIVGTRRLSPKYIRSRLGLAAQPPINADKLLEGLQRLQIDPLIETVSADLQAGIRPGTSILRVSVVEADSLALNLGVDNGRSPNIGSVRRQISLSEGNLLGIGDRAFIGYSNTDGSNSLDFSYSIPVSPYNTRINLEGGISESRVIDETFDVLDISSDAHYYELGITHPLIETPTQEFTLDLTLSHRQNQTRLGIDDIGPFPLSPGADENGETRVSALRFSQAWTQRSEQEVLAARSQFNLGLGLLDATQNSGDVPDSQFFSWRGQGQWVRLLGEDSLFFLRSDVQLASDRLLSSEQFGLGGQQTVRGYRQDAFLRDNGALISAEARFPIVRFGEERIVQITPFLDAGVAWNYKDNPEGNNVLVGTGVGLLWQQNENLSARLDWGIPLVDIDSDGDSLQDSGIYFSLRYSLF</sequence>
<dbReference type="Gene3D" id="2.40.160.50">
    <property type="entry name" value="membrane protein fhac: a member of the omp85/tpsb transporter family"/>
    <property type="match status" value="1"/>
</dbReference>
<dbReference type="InterPro" id="IPR013686">
    <property type="entry name" value="Polypept-transport_assoc_ShlB"/>
</dbReference>
<dbReference type="InterPro" id="IPR005565">
    <property type="entry name" value="Hemolysn_activator_HlyB_C"/>
</dbReference>
<dbReference type="PANTHER" id="PTHR34597">
    <property type="entry name" value="SLR1661 PROTEIN"/>
    <property type="match status" value="1"/>
</dbReference>
<protein>
    <submittedName>
        <fullName evidence="8">Hemolysin activation/secretion protein</fullName>
    </submittedName>
</protein>
<dbReference type="GO" id="GO:0008320">
    <property type="term" value="F:protein transmembrane transporter activity"/>
    <property type="evidence" value="ECO:0007669"/>
    <property type="project" value="TreeGrafter"/>
</dbReference>
<feature type="region of interest" description="Disordered" evidence="4">
    <location>
        <begin position="67"/>
        <end position="123"/>
    </location>
</feature>
<dbReference type="AlphaFoldDB" id="A0A0P7ZMQ1"/>
<evidence type="ECO:0000256" key="4">
    <source>
        <dbReference type="SAM" id="MobiDB-lite"/>
    </source>
</evidence>
<dbReference type="Pfam" id="PF08479">
    <property type="entry name" value="POTRA_2"/>
    <property type="match status" value="1"/>
</dbReference>
<keyword evidence="3" id="KW-0998">Cell outer membrane</keyword>
<keyword evidence="5" id="KW-0472">Membrane</keyword>
<dbReference type="Proteomes" id="UP000050465">
    <property type="component" value="Unassembled WGS sequence"/>
</dbReference>
<name>A0A0P7ZMQ1_9CYAN</name>
<evidence type="ECO:0000256" key="5">
    <source>
        <dbReference type="SAM" id="Phobius"/>
    </source>
</evidence>
<reference evidence="8 9" key="1">
    <citation type="submission" date="2015-09" db="EMBL/GenBank/DDBJ databases">
        <title>Identification and resolution of microdiversity through metagenomic sequencing of parallel consortia.</title>
        <authorList>
            <person name="Nelson W.C."/>
            <person name="Romine M.F."/>
            <person name="Lindemann S.R."/>
        </authorList>
    </citation>
    <scope>NUCLEOTIDE SEQUENCE [LARGE SCALE GENOMIC DNA]</scope>
    <source>
        <strain evidence="8">Ana</strain>
    </source>
</reference>
<evidence type="ECO:0000256" key="2">
    <source>
        <dbReference type="ARBA" id="ARBA00022692"/>
    </source>
</evidence>
<organism evidence="8 9">
    <name type="scientific">Phormidesmis priestleyi Ana</name>
    <dbReference type="NCBI Taxonomy" id="1666911"/>
    <lineage>
        <taxon>Bacteria</taxon>
        <taxon>Bacillati</taxon>
        <taxon>Cyanobacteriota</taxon>
        <taxon>Cyanophyceae</taxon>
        <taxon>Leptolyngbyales</taxon>
        <taxon>Leptolyngbyaceae</taxon>
        <taxon>Phormidesmis</taxon>
    </lineage>
</organism>
<dbReference type="InterPro" id="IPR051544">
    <property type="entry name" value="TPS_OM_transporter"/>
</dbReference>
<feature type="domain" description="Haemolysin activator HlyB C-terminal" evidence="6">
    <location>
        <begin position="265"/>
        <end position="578"/>
    </location>
</feature>
<keyword evidence="1" id="KW-1134">Transmembrane beta strand</keyword>
<feature type="domain" description="Polypeptide-transport-associated ShlB-type" evidence="7">
    <location>
        <begin position="128"/>
        <end position="203"/>
    </location>
</feature>
<dbReference type="GO" id="GO:0098046">
    <property type="term" value="C:type V protein secretion system complex"/>
    <property type="evidence" value="ECO:0007669"/>
    <property type="project" value="TreeGrafter"/>
</dbReference>
<comment type="caution">
    <text evidence="8">The sequence shown here is derived from an EMBL/GenBank/DDBJ whole genome shotgun (WGS) entry which is preliminary data.</text>
</comment>
<evidence type="ECO:0000256" key="1">
    <source>
        <dbReference type="ARBA" id="ARBA00022452"/>
    </source>
</evidence>
<proteinExistence type="predicted"/>
<feature type="transmembrane region" description="Helical" evidence="5">
    <location>
        <begin position="12"/>
        <end position="35"/>
    </location>
</feature>
<dbReference type="Gene3D" id="3.10.20.310">
    <property type="entry name" value="membrane protein fhac"/>
    <property type="match status" value="1"/>
</dbReference>
<dbReference type="GO" id="GO:0046819">
    <property type="term" value="P:protein secretion by the type V secretion system"/>
    <property type="evidence" value="ECO:0007669"/>
    <property type="project" value="TreeGrafter"/>
</dbReference>
<evidence type="ECO:0000259" key="7">
    <source>
        <dbReference type="Pfam" id="PF08479"/>
    </source>
</evidence>
<dbReference type="PANTHER" id="PTHR34597:SF1">
    <property type="entry name" value="HEME_HEMOPEXIN TRANSPORTER PROTEIN HUXB"/>
    <property type="match status" value="1"/>
</dbReference>
<keyword evidence="2 5" id="KW-0812">Transmembrane</keyword>
<gene>
    <name evidence="8" type="ORF">HLUCCA11_07185</name>
</gene>
<evidence type="ECO:0000313" key="8">
    <source>
        <dbReference type="EMBL" id="KPQ36311.1"/>
    </source>
</evidence>
<evidence type="ECO:0000259" key="6">
    <source>
        <dbReference type="Pfam" id="PF03865"/>
    </source>
</evidence>
<evidence type="ECO:0000256" key="3">
    <source>
        <dbReference type="ARBA" id="ARBA00023237"/>
    </source>
</evidence>
<dbReference type="Pfam" id="PF03865">
    <property type="entry name" value="ShlB"/>
    <property type="match status" value="1"/>
</dbReference>